<dbReference type="EMBL" id="CP028901">
    <property type="protein sequence ID" value="AWB35230.1"/>
    <property type="molecule type" value="Genomic_DNA"/>
</dbReference>
<evidence type="ECO:0000313" key="7">
    <source>
        <dbReference type="EMBL" id="AWB35230.1"/>
    </source>
</evidence>
<proteinExistence type="predicted"/>
<dbReference type="InterPro" id="IPR050377">
    <property type="entry name" value="Radical_SAM_PqqE_MftC-like"/>
</dbReference>
<dbReference type="NCBIfam" id="TIGR02495">
    <property type="entry name" value="NrdG2"/>
    <property type="match status" value="1"/>
</dbReference>
<evidence type="ECO:0000259" key="6">
    <source>
        <dbReference type="PROSITE" id="PS51918"/>
    </source>
</evidence>
<dbReference type="Gene3D" id="3.20.20.70">
    <property type="entry name" value="Aldolase class I"/>
    <property type="match status" value="1"/>
</dbReference>
<evidence type="ECO:0000256" key="4">
    <source>
        <dbReference type="ARBA" id="ARBA00023004"/>
    </source>
</evidence>
<dbReference type="Proteomes" id="UP000244571">
    <property type="component" value="Chromosome"/>
</dbReference>
<dbReference type="GO" id="GO:0003824">
    <property type="term" value="F:catalytic activity"/>
    <property type="evidence" value="ECO:0007669"/>
    <property type="project" value="InterPro"/>
</dbReference>
<keyword evidence="5" id="KW-0411">Iron-sulfur</keyword>
<sequence>MKENSLRSIPVRHDRRPCLGGLMPFSTVDWPDRLTATLFVSGCPWRCHYCHNPHLQPRNTRVQWEDALSFLKSRQGLLDGVVFSGGEPLMEVELPSMVRAIRKLGFDIGLHTAGIYPDRLHAILPDLAWVGLDIKTLPERYDQLTGRAGSWTPVSSCLQQLREWARRTGQPYECRTTWSEDWLSQPKLLELAAMLKNEGVQTYAVQRFRSAPDREPVDRLLPQTEAVLNALFTSYTLR</sequence>
<dbReference type="PANTHER" id="PTHR11228:SF27">
    <property type="entry name" value="GLYCYL-RADICAL ENZYME ACTIVATING ENZYME MJ1227-RELATED"/>
    <property type="match status" value="1"/>
</dbReference>
<dbReference type="AlphaFoldDB" id="A0A2R4XN51"/>
<dbReference type="SFLD" id="SFLDG01067">
    <property type="entry name" value="SPASM/twitch_domain_containing"/>
    <property type="match status" value="1"/>
</dbReference>
<name>A0A2R4XN51_9BURK</name>
<evidence type="ECO:0000256" key="2">
    <source>
        <dbReference type="ARBA" id="ARBA00022691"/>
    </source>
</evidence>
<feature type="domain" description="Radical SAM core" evidence="6">
    <location>
        <begin position="30"/>
        <end position="238"/>
    </location>
</feature>
<dbReference type="InterPro" id="IPR012840">
    <property type="entry name" value="NrdG2"/>
</dbReference>
<keyword evidence="8" id="KW-1185">Reference proteome</keyword>
<evidence type="ECO:0000313" key="8">
    <source>
        <dbReference type="Proteomes" id="UP000244571"/>
    </source>
</evidence>
<dbReference type="Pfam" id="PF04055">
    <property type="entry name" value="Radical_SAM"/>
    <property type="match status" value="1"/>
</dbReference>
<protein>
    <submittedName>
        <fullName evidence="7">Anaerobic ribonucleoside-triphosphate reductase activating protein</fullName>
    </submittedName>
</protein>
<evidence type="ECO:0000256" key="3">
    <source>
        <dbReference type="ARBA" id="ARBA00022723"/>
    </source>
</evidence>
<dbReference type="GO" id="GO:0046872">
    <property type="term" value="F:metal ion binding"/>
    <property type="evidence" value="ECO:0007669"/>
    <property type="project" value="UniProtKB-KW"/>
</dbReference>
<keyword evidence="3" id="KW-0479">Metal-binding</keyword>
<dbReference type="SFLD" id="SFLDS00029">
    <property type="entry name" value="Radical_SAM"/>
    <property type="match status" value="2"/>
</dbReference>
<dbReference type="KEGG" id="boz:DBV39_17475"/>
<dbReference type="PANTHER" id="PTHR11228">
    <property type="entry name" value="RADICAL SAM DOMAIN PROTEIN"/>
    <property type="match status" value="1"/>
</dbReference>
<dbReference type="InterPro" id="IPR058240">
    <property type="entry name" value="rSAM_sf"/>
</dbReference>
<dbReference type="PROSITE" id="PS51918">
    <property type="entry name" value="RADICAL_SAM"/>
    <property type="match status" value="1"/>
</dbReference>
<dbReference type="OrthoDB" id="9782387at2"/>
<evidence type="ECO:0000256" key="5">
    <source>
        <dbReference type="ARBA" id="ARBA00023014"/>
    </source>
</evidence>
<gene>
    <name evidence="7" type="ORF">DBV39_17475</name>
</gene>
<accession>A0A2R4XN51</accession>
<keyword evidence="4" id="KW-0408">Iron</keyword>
<keyword evidence="2" id="KW-0949">S-adenosyl-L-methionine</keyword>
<dbReference type="InterPro" id="IPR007197">
    <property type="entry name" value="rSAM"/>
</dbReference>
<dbReference type="GO" id="GO:0051536">
    <property type="term" value="F:iron-sulfur cluster binding"/>
    <property type="evidence" value="ECO:0007669"/>
    <property type="project" value="UniProtKB-KW"/>
</dbReference>
<organism evidence="7 8">
    <name type="scientific">Orrella marina</name>
    <dbReference type="NCBI Taxonomy" id="2163011"/>
    <lineage>
        <taxon>Bacteria</taxon>
        <taxon>Pseudomonadati</taxon>
        <taxon>Pseudomonadota</taxon>
        <taxon>Betaproteobacteria</taxon>
        <taxon>Burkholderiales</taxon>
        <taxon>Alcaligenaceae</taxon>
        <taxon>Orrella</taxon>
    </lineage>
</organism>
<dbReference type="CDD" id="cd01335">
    <property type="entry name" value="Radical_SAM"/>
    <property type="match status" value="1"/>
</dbReference>
<dbReference type="SUPFAM" id="SSF102114">
    <property type="entry name" value="Radical SAM enzymes"/>
    <property type="match status" value="1"/>
</dbReference>
<dbReference type="InterPro" id="IPR013785">
    <property type="entry name" value="Aldolase_TIM"/>
</dbReference>
<reference evidence="7 8" key="1">
    <citation type="submission" date="2018-04" db="EMBL/GenBank/DDBJ databases">
        <title>Bordetella sp. HZ20 isolated from seawater.</title>
        <authorList>
            <person name="Sun C."/>
        </authorList>
    </citation>
    <scope>NUCLEOTIDE SEQUENCE [LARGE SCALE GENOMIC DNA]</scope>
    <source>
        <strain evidence="7 8">HZ20</strain>
    </source>
</reference>
<evidence type="ECO:0000256" key="1">
    <source>
        <dbReference type="ARBA" id="ARBA00001966"/>
    </source>
</evidence>
<dbReference type="SFLD" id="SFLDG01094">
    <property type="entry name" value="Uncharacterised_Radical_SAM_Su"/>
    <property type="match status" value="1"/>
</dbReference>
<comment type="cofactor">
    <cofactor evidence="1">
        <name>[4Fe-4S] cluster</name>
        <dbReference type="ChEBI" id="CHEBI:49883"/>
    </cofactor>
</comment>